<dbReference type="OrthoDB" id="41474at2759"/>
<reference evidence="2 3" key="1">
    <citation type="submission" date="2016-09" db="EMBL/GenBank/DDBJ databases">
        <title>Extensive genetic diversity and differential bi-allelic expression allows diatom success in the polar Southern Ocean.</title>
        <authorList>
            <consortium name="DOE Joint Genome Institute"/>
            <person name="Mock T."/>
            <person name="Otillar R.P."/>
            <person name="Strauss J."/>
            <person name="Dupont C."/>
            <person name="Frickenhaus S."/>
            <person name="Maumus F."/>
            <person name="Mcmullan M."/>
            <person name="Sanges R."/>
            <person name="Schmutz J."/>
            <person name="Toseland A."/>
            <person name="Valas R."/>
            <person name="Veluchamy A."/>
            <person name="Ward B.J."/>
            <person name="Allen A."/>
            <person name="Barry K."/>
            <person name="Falciatore A."/>
            <person name="Ferrante M."/>
            <person name="Fortunato A.E."/>
            <person name="Gloeckner G."/>
            <person name="Gruber A."/>
            <person name="Hipkin R."/>
            <person name="Janech M."/>
            <person name="Kroth P."/>
            <person name="Leese F."/>
            <person name="Lindquist E."/>
            <person name="Lyon B.R."/>
            <person name="Martin J."/>
            <person name="Mayer C."/>
            <person name="Parker M."/>
            <person name="Quesneville H."/>
            <person name="Raymond J."/>
            <person name="Uhlig C."/>
            <person name="Valentin K.U."/>
            <person name="Worden A.Z."/>
            <person name="Armbrust E.V."/>
            <person name="Bowler C."/>
            <person name="Green B."/>
            <person name="Moulton V."/>
            <person name="Van Oosterhout C."/>
            <person name="Grigoriev I."/>
        </authorList>
    </citation>
    <scope>NUCLEOTIDE SEQUENCE [LARGE SCALE GENOMIC DNA]</scope>
    <source>
        <strain evidence="2 3">CCMP1102</strain>
    </source>
</reference>
<dbReference type="EMBL" id="KV784355">
    <property type="protein sequence ID" value="OEU19834.1"/>
    <property type="molecule type" value="Genomic_DNA"/>
</dbReference>
<keyword evidence="3" id="KW-1185">Reference proteome</keyword>
<sequence length="223" mass="23888">TMNTFSITLLLSCLIAGTNGFFQNAAKKTNAKSSPLAKEAVEIFGAKYPYDRGPLKSNIFNDIAKFGVPNTDIDGTVVISKSAKNTASRRITDLSESDVVKNFSALASVYGEERSIGMVKTFPICLTFDTKQFSKTFAVWSEIYGADAAMGMVSRNPGLLAVEPKDAVQSTEQTMVFSYIIAFTRPIGIFGPIGILALLSVPGIEASTGIAITEPFKALLFGN</sequence>
<keyword evidence="1" id="KW-0732">Signal</keyword>
<evidence type="ECO:0000313" key="3">
    <source>
        <dbReference type="Proteomes" id="UP000095751"/>
    </source>
</evidence>
<feature type="signal peptide" evidence="1">
    <location>
        <begin position="1"/>
        <end position="20"/>
    </location>
</feature>
<organism evidence="2 3">
    <name type="scientific">Fragilariopsis cylindrus CCMP1102</name>
    <dbReference type="NCBI Taxonomy" id="635003"/>
    <lineage>
        <taxon>Eukaryota</taxon>
        <taxon>Sar</taxon>
        <taxon>Stramenopiles</taxon>
        <taxon>Ochrophyta</taxon>
        <taxon>Bacillariophyta</taxon>
        <taxon>Bacillariophyceae</taxon>
        <taxon>Bacillariophycidae</taxon>
        <taxon>Bacillariales</taxon>
        <taxon>Bacillariaceae</taxon>
        <taxon>Fragilariopsis</taxon>
    </lineage>
</organism>
<evidence type="ECO:0000256" key="1">
    <source>
        <dbReference type="SAM" id="SignalP"/>
    </source>
</evidence>
<protein>
    <submittedName>
        <fullName evidence="2">Uncharacterized protein</fullName>
    </submittedName>
</protein>
<dbReference type="Proteomes" id="UP000095751">
    <property type="component" value="Unassembled WGS sequence"/>
</dbReference>
<gene>
    <name evidence="2" type="ORF">FRACYDRAFT_182556</name>
</gene>
<name>A0A1E7FNY1_9STRA</name>
<feature type="chain" id="PRO_5009193385" evidence="1">
    <location>
        <begin position="21"/>
        <end position="223"/>
    </location>
</feature>
<evidence type="ECO:0000313" key="2">
    <source>
        <dbReference type="EMBL" id="OEU19834.1"/>
    </source>
</evidence>
<dbReference type="AlphaFoldDB" id="A0A1E7FNY1"/>
<proteinExistence type="predicted"/>
<dbReference type="KEGG" id="fcy:FRACYDRAFT_182556"/>
<accession>A0A1E7FNY1</accession>
<feature type="non-terminal residue" evidence="2">
    <location>
        <position position="1"/>
    </location>
</feature>
<dbReference type="InParanoid" id="A0A1E7FNY1"/>